<evidence type="ECO:0000313" key="10">
    <source>
        <dbReference type="EMBL" id="OQR83847.1"/>
    </source>
</evidence>
<evidence type="ECO:0000256" key="8">
    <source>
        <dbReference type="PROSITE-ProRule" id="PRU00175"/>
    </source>
</evidence>
<keyword evidence="6 8" id="KW-0863">Zinc-finger</keyword>
<comment type="caution">
    <text evidence="10">The sequence shown here is derived from an EMBL/GenBank/DDBJ whole genome shotgun (WGS) entry which is preliminary data.</text>
</comment>
<accession>A0A1V9YDT5</accession>
<keyword evidence="4" id="KW-0808">Transferase</keyword>
<keyword evidence="5" id="KW-0479">Metal-binding</keyword>
<dbReference type="GO" id="GO:0031519">
    <property type="term" value="C:PcG protein complex"/>
    <property type="evidence" value="ECO:0007669"/>
    <property type="project" value="TreeGrafter"/>
</dbReference>
<reference evidence="10 11" key="1">
    <citation type="journal article" date="2014" name="Genome Biol. Evol.">
        <title>The secreted proteins of Achlya hypogyna and Thraustotheca clavata identify the ancestral oomycete secretome and reveal gene acquisitions by horizontal gene transfer.</title>
        <authorList>
            <person name="Misner I."/>
            <person name="Blouin N."/>
            <person name="Leonard G."/>
            <person name="Richards T.A."/>
            <person name="Lane C.E."/>
        </authorList>
    </citation>
    <scope>NUCLEOTIDE SEQUENCE [LARGE SCALE GENOMIC DNA]</scope>
    <source>
        <strain evidence="10 11">ATCC 48635</strain>
    </source>
</reference>
<dbReference type="STRING" id="1202772.A0A1V9YDT5"/>
<dbReference type="EMBL" id="JNBR01002051">
    <property type="protein sequence ID" value="OQR83847.1"/>
    <property type="molecule type" value="Genomic_DNA"/>
</dbReference>
<feature type="domain" description="RING-type" evidence="9">
    <location>
        <begin position="99"/>
        <end position="141"/>
    </location>
</feature>
<dbReference type="InterPro" id="IPR043540">
    <property type="entry name" value="RING1/RING2"/>
</dbReference>
<dbReference type="GO" id="GO:0061630">
    <property type="term" value="F:ubiquitin protein ligase activity"/>
    <property type="evidence" value="ECO:0007669"/>
    <property type="project" value="UniProtKB-EC"/>
</dbReference>
<evidence type="ECO:0000256" key="4">
    <source>
        <dbReference type="ARBA" id="ARBA00022679"/>
    </source>
</evidence>
<dbReference type="InterPro" id="IPR001841">
    <property type="entry name" value="Znf_RING"/>
</dbReference>
<dbReference type="Pfam" id="PF13923">
    <property type="entry name" value="zf-C3HC4_2"/>
    <property type="match status" value="1"/>
</dbReference>
<dbReference type="AlphaFoldDB" id="A0A1V9YDT5"/>
<evidence type="ECO:0000313" key="11">
    <source>
        <dbReference type="Proteomes" id="UP000243579"/>
    </source>
</evidence>
<dbReference type="EC" id="2.3.2.27" evidence="3"/>
<dbReference type="InterPro" id="IPR017907">
    <property type="entry name" value="Znf_RING_CS"/>
</dbReference>
<organism evidence="10 11">
    <name type="scientific">Achlya hypogyna</name>
    <name type="common">Oomycete</name>
    <name type="synonym">Protoachlya hypogyna</name>
    <dbReference type="NCBI Taxonomy" id="1202772"/>
    <lineage>
        <taxon>Eukaryota</taxon>
        <taxon>Sar</taxon>
        <taxon>Stramenopiles</taxon>
        <taxon>Oomycota</taxon>
        <taxon>Saprolegniomycetes</taxon>
        <taxon>Saprolegniales</taxon>
        <taxon>Achlyaceae</taxon>
        <taxon>Achlya</taxon>
    </lineage>
</organism>
<dbReference type="SUPFAM" id="SSF57850">
    <property type="entry name" value="RING/U-box"/>
    <property type="match status" value="1"/>
</dbReference>
<keyword evidence="7" id="KW-0862">Zinc</keyword>
<dbReference type="InterPro" id="IPR013083">
    <property type="entry name" value="Znf_RING/FYVE/PHD"/>
</dbReference>
<evidence type="ECO:0000256" key="3">
    <source>
        <dbReference type="ARBA" id="ARBA00012483"/>
    </source>
</evidence>
<evidence type="ECO:0000256" key="7">
    <source>
        <dbReference type="ARBA" id="ARBA00022833"/>
    </source>
</evidence>
<dbReference type="Proteomes" id="UP000243579">
    <property type="component" value="Unassembled WGS sequence"/>
</dbReference>
<evidence type="ECO:0000256" key="2">
    <source>
        <dbReference type="ARBA" id="ARBA00004906"/>
    </source>
</evidence>
<dbReference type="Gene3D" id="3.30.40.10">
    <property type="entry name" value="Zinc/RING finger domain, C3HC4 (zinc finger)"/>
    <property type="match status" value="1"/>
</dbReference>
<dbReference type="OrthoDB" id="337575at2759"/>
<protein>
    <recommendedName>
        <fullName evidence="3">RING-type E3 ubiquitin transferase</fullName>
        <ecNumber evidence="3">2.3.2.27</ecNumber>
    </recommendedName>
</protein>
<evidence type="ECO:0000256" key="5">
    <source>
        <dbReference type="ARBA" id="ARBA00022723"/>
    </source>
</evidence>
<name>A0A1V9YDT5_ACHHY</name>
<proteinExistence type="predicted"/>
<dbReference type="UniPathway" id="UPA00143"/>
<keyword evidence="11" id="KW-1185">Reference proteome</keyword>
<evidence type="ECO:0000259" key="9">
    <source>
        <dbReference type="PROSITE" id="PS50089"/>
    </source>
</evidence>
<comment type="catalytic activity">
    <reaction evidence="1">
        <text>S-ubiquitinyl-[E2 ubiquitin-conjugating enzyme]-L-cysteine + [acceptor protein]-L-lysine = [E2 ubiquitin-conjugating enzyme]-L-cysteine + N(6)-ubiquitinyl-[acceptor protein]-L-lysine.</text>
        <dbReference type="EC" id="2.3.2.27"/>
    </reaction>
</comment>
<evidence type="ECO:0000256" key="6">
    <source>
        <dbReference type="ARBA" id="ARBA00022771"/>
    </source>
</evidence>
<dbReference type="PANTHER" id="PTHR46076:SF3">
    <property type="entry name" value="E3 UBIQUITIN-PROTEIN LIGASE RING1"/>
    <property type="match status" value="1"/>
</dbReference>
<dbReference type="PANTHER" id="PTHR46076">
    <property type="entry name" value="E3 UBIQUITIN-PROTEIN LIGASE RING1 / RING 2 FAMILY MEMBER"/>
    <property type="match status" value="1"/>
</dbReference>
<evidence type="ECO:0000256" key="1">
    <source>
        <dbReference type="ARBA" id="ARBA00000900"/>
    </source>
</evidence>
<sequence>MVRTKTTEKAKAAEKAVTAPLAIPMGGVDLDTKEVLRVYNGMVEKHNPYRAANPSSTYDEPAMAAGYDVTLYDICRKPRALLDTALQVNASTLHDELHCTICTGIIREAMVITACLHRFCSGCIQRHIHEKGKAPACPICNALFTTRRALRRDENFDQLIEAIYGDVEAYEAKEEARIQQHNKQHFPGLDIAKQRMFQEKQTPIINTAGNKRARR</sequence>
<dbReference type="SMART" id="SM00184">
    <property type="entry name" value="RING"/>
    <property type="match status" value="1"/>
</dbReference>
<dbReference type="PROSITE" id="PS50089">
    <property type="entry name" value="ZF_RING_2"/>
    <property type="match status" value="1"/>
</dbReference>
<dbReference type="GO" id="GO:0000151">
    <property type="term" value="C:ubiquitin ligase complex"/>
    <property type="evidence" value="ECO:0007669"/>
    <property type="project" value="InterPro"/>
</dbReference>
<dbReference type="PROSITE" id="PS00518">
    <property type="entry name" value="ZF_RING_1"/>
    <property type="match status" value="1"/>
</dbReference>
<gene>
    <name evidence="10" type="ORF">ACHHYP_14205</name>
</gene>
<dbReference type="GO" id="GO:0003682">
    <property type="term" value="F:chromatin binding"/>
    <property type="evidence" value="ECO:0007669"/>
    <property type="project" value="TreeGrafter"/>
</dbReference>
<dbReference type="GO" id="GO:0008270">
    <property type="term" value="F:zinc ion binding"/>
    <property type="evidence" value="ECO:0007669"/>
    <property type="project" value="UniProtKB-KW"/>
</dbReference>
<comment type="pathway">
    <text evidence="2">Protein modification; protein ubiquitination.</text>
</comment>
<dbReference type="GO" id="GO:0016567">
    <property type="term" value="P:protein ubiquitination"/>
    <property type="evidence" value="ECO:0007669"/>
    <property type="project" value="UniProtKB-UniPathway"/>
</dbReference>